<dbReference type="GO" id="GO:0016887">
    <property type="term" value="F:ATP hydrolysis activity"/>
    <property type="evidence" value="ECO:0007669"/>
    <property type="project" value="InterPro"/>
</dbReference>
<evidence type="ECO:0000256" key="3">
    <source>
        <dbReference type="ARBA" id="ARBA00022475"/>
    </source>
</evidence>
<evidence type="ECO:0000259" key="10">
    <source>
        <dbReference type="PROSITE" id="PS50893"/>
    </source>
</evidence>
<evidence type="ECO:0000256" key="1">
    <source>
        <dbReference type="ARBA" id="ARBA00004202"/>
    </source>
</evidence>
<keyword evidence="2" id="KW-0813">Transport</keyword>
<keyword evidence="9" id="KW-0472">Membrane</keyword>
<dbReference type="SUPFAM" id="SSF52540">
    <property type="entry name" value="P-loop containing nucleoside triphosphate hydrolases"/>
    <property type="match status" value="1"/>
</dbReference>
<feature type="domain" description="ABC transporter" evidence="10">
    <location>
        <begin position="3"/>
        <end position="239"/>
    </location>
</feature>
<evidence type="ECO:0000313" key="11">
    <source>
        <dbReference type="EMBL" id="MSU00672.1"/>
    </source>
</evidence>
<comment type="caution">
    <text evidence="11">The sequence shown here is derived from an EMBL/GenBank/DDBJ whole genome shotgun (WGS) entry which is preliminary data.</text>
</comment>
<evidence type="ECO:0000256" key="7">
    <source>
        <dbReference type="ARBA" id="ARBA00023004"/>
    </source>
</evidence>
<gene>
    <name evidence="11" type="ORF">FYJ83_04215</name>
</gene>
<keyword evidence="8" id="KW-0406">Ion transport</keyword>
<dbReference type="GO" id="GO:0005524">
    <property type="term" value="F:ATP binding"/>
    <property type="evidence" value="ECO:0007669"/>
    <property type="project" value="UniProtKB-KW"/>
</dbReference>
<evidence type="ECO:0000256" key="8">
    <source>
        <dbReference type="ARBA" id="ARBA00023065"/>
    </source>
</evidence>
<dbReference type="InterPro" id="IPR003439">
    <property type="entry name" value="ABC_transporter-like_ATP-bd"/>
</dbReference>
<dbReference type="AlphaFoldDB" id="A0A6N7XIT8"/>
<proteinExistence type="predicted"/>
<evidence type="ECO:0000256" key="5">
    <source>
        <dbReference type="ARBA" id="ARBA00022741"/>
    </source>
</evidence>
<dbReference type="Gene3D" id="3.40.50.300">
    <property type="entry name" value="P-loop containing nucleotide triphosphate hydrolases"/>
    <property type="match status" value="1"/>
</dbReference>
<dbReference type="GO" id="GO:0006826">
    <property type="term" value="P:iron ion transport"/>
    <property type="evidence" value="ECO:0007669"/>
    <property type="project" value="UniProtKB-KW"/>
</dbReference>
<dbReference type="PANTHER" id="PTHR42771:SF4">
    <property type="entry name" value="IRON(3+)-HYDROXAMATE IMPORT ATP-BINDING PROTEIN FHUC"/>
    <property type="match status" value="1"/>
</dbReference>
<evidence type="ECO:0000256" key="6">
    <source>
        <dbReference type="ARBA" id="ARBA00022840"/>
    </source>
</evidence>
<dbReference type="Proteomes" id="UP000469523">
    <property type="component" value="Unassembled WGS sequence"/>
</dbReference>
<keyword evidence="3" id="KW-1003">Cell membrane</keyword>
<evidence type="ECO:0000256" key="9">
    <source>
        <dbReference type="ARBA" id="ARBA00023136"/>
    </source>
</evidence>
<dbReference type="InterPro" id="IPR051535">
    <property type="entry name" value="Siderophore_ABC-ATPase"/>
</dbReference>
<evidence type="ECO:0000256" key="4">
    <source>
        <dbReference type="ARBA" id="ARBA00022496"/>
    </source>
</evidence>
<keyword evidence="4" id="KW-0410">Iron transport</keyword>
<comment type="subcellular location">
    <subcellularLocation>
        <location evidence="1">Cell membrane</location>
        <topology evidence="1">Peripheral membrane protein</topology>
    </subcellularLocation>
</comment>
<dbReference type="PROSITE" id="PS50893">
    <property type="entry name" value="ABC_TRANSPORTER_2"/>
    <property type="match status" value="1"/>
</dbReference>
<organism evidence="11 12">
    <name type="scientific">Tissierella pigra</name>
    <dbReference type="NCBI Taxonomy" id="2607614"/>
    <lineage>
        <taxon>Bacteria</taxon>
        <taxon>Bacillati</taxon>
        <taxon>Bacillota</taxon>
        <taxon>Tissierellia</taxon>
        <taxon>Tissierellales</taxon>
        <taxon>Tissierellaceae</taxon>
        <taxon>Tissierella</taxon>
    </lineage>
</organism>
<dbReference type="GO" id="GO:0005886">
    <property type="term" value="C:plasma membrane"/>
    <property type="evidence" value="ECO:0007669"/>
    <property type="project" value="UniProtKB-SubCell"/>
</dbReference>
<dbReference type="InterPro" id="IPR003593">
    <property type="entry name" value="AAA+_ATPase"/>
</dbReference>
<dbReference type="Pfam" id="PF00005">
    <property type="entry name" value="ABC_tran"/>
    <property type="match status" value="1"/>
</dbReference>
<keyword evidence="7" id="KW-0408">Iron</keyword>
<evidence type="ECO:0000313" key="12">
    <source>
        <dbReference type="Proteomes" id="UP000469523"/>
    </source>
</evidence>
<dbReference type="SMART" id="SM00382">
    <property type="entry name" value="AAA"/>
    <property type="match status" value="1"/>
</dbReference>
<sequence length="270" mass="30558">MSMETKSLQVKYGEKLVLKDINFRVSNGEIVTIIGPNGSGKTTLIKSLSRYIKAYSGEIYLDGKDISQIPTKKIAREVAVLPQVKNVSADVTIENLVSYGRYPHLSFGKRINKNDKDIINWAIKKTGLVKLKDRYIATLSGGERQRAWIAMALAQKPKILILDEPTTYLDISYQLEVLELVKELNESLGITVIMVLHDLNQAARYSNNIYVLKNGEICEYGKPSDILQAKLLKDVFRIEAHIYEDEINRCPYFIPHKLSLNSTNNDLNLV</sequence>
<protein>
    <submittedName>
        <fullName evidence="11">ABC transporter ATP-binding protein</fullName>
    </submittedName>
</protein>
<accession>A0A6N7XIT8</accession>
<dbReference type="FunFam" id="3.40.50.300:FF:000134">
    <property type="entry name" value="Iron-enterobactin ABC transporter ATP-binding protein"/>
    <property type="match status" value="1"/>
</dbReference>
<dbReference type="PANTHER" id="PTHR42771">
    <property type="entry name" value="IRON(3+)-HYDROXAMATE IMPORT ATP-BINDING PROTEIN FHUC"/>
    <property type="match status" value="1"/>
</dbReference>
<dbReference type="PROSITE" id="PS00211">
    <property type="entry name" value="ABC_TRANSPORTER_1"/>
    <property type="match status" value="1"/>
</dbReference>
<keyword evidence="5" id="KW-0547">Nucleotide-binding</keyword>
<dbReference type="EMBL" id="VUNQ01000006">
    <property type="protein sequence ID" value="MSU00672.1"/>
    <property type="molecule type" value="Genomic_DNA"/>
</dbReference>
<dbReference type="RefSeq" id="WP_154439099.1">
    <property type="nucleotide sequence ID" value="NZ_VUNQ01000006.1"/>
</dbReference>
<keyword evidence="12" id="KW-1185">Reference proteome</keyword>
<name>A0A6N7XIT8_9FIRM</name>
<reference evidence="11 12" key="1">
    <citation type="submission" date="2019-09" db="EMBL/GenBank/DDBJ databases">
        <title>In-depth cultivation of the pig gut microbiome towards novel bacterial diversity and tailored functional studies.</title>
        <authorList>
            <person name="Wylensek D."/>
            <person name="Hitch T.C.A."/>
            <person name="Clavel T."/>
        </authorList>
    </citation>
    <scope>NUCLEOTIDE SEQUENCE [LARGE SCALE GENOMIC DNA]</scope>
    <source>
        <strain evidence="11 12">WCA3-693-APC-4?</strain>
    </source>
</reference>
<dbReference type="InterPro" id="IPR027417">
    <property type="entry name" value="P-loop_NTPase"/>
</dbReference>
<keyword evidence="6 11" id="KW-0067">ATP-binding</keyword>
<evidence type="ECO:0000256" key="2">
    <source>
        <dbReference type="ARBA" id="ARBA00022448"/>
    </source>
</evidence>
<dbReference type="InterPro" id="IPR017871">
    <property type="entry name" value="ABC_transporter-like_CS"/>
</dbReference>
<dbReference type="CDD" id="cd03214">
    <property type="entry name" value="ABC_Iron-Siderophores_B12_Hemin"/>
    <property type="match status" value="1"/>
</dbReference>